<evidence type="ECO:0000259" key="1">
    <source>
        <dbReference type="Pfam" id="PF08241"/>
    </source>
</evidence>
<dbReference type="Pfam" id="PF08241">
    <property type="entry name" value="Methyltransf_11"/>
    <property type="match status" value="1"/>
</dbReference>
<dbReference type="InterPro" id="IPR029063">
    <property type="entry name" value="SAM-dependent_MTases_sf"/>
</dbReference>
<dbReference type="EMBL" id="QZKI01000124">
    <property type="protein sequence ID" value="RJP65653.1"/>
    <property type="molecule type" value="Genomic_DNA"/>
</dbReference>
<proteinExistence type="predicted"/>
<keyword evidence="2" id="KW-0489">Methyltransferase</keyword>
<reference evidence="2 3" key="1">
    <citation type="journal article" date="2017" name="ISME J.">
        <title>Energy and carbon metabolisms in a deep terrestrial subsurface fluid microbial community.</title>
        <authorList>
            <person name="Momper L."/>
            <person name="Jungbluth S.P."/>
            <person name="Lee M.D."/>
            <person name="Amend J.P."/>
        </authorList>
    </citation>
    <scope>NUCLEOTIDE SEQUENCE [LARGE SCALE GENOMIC DNA]</scope>
    <source>
        <strain evidence="2">SURF_17</strain>
    </source>
</reference>
<comment type="caution">
    <text evidence="2">The sequence shown here is derived from an EMBL/GenBank/DDBJ whole genome shotgun (WGS) entry which is preliminary data.</text>
</comment>
<dbReference type="Gene3D" id="3.40.50.150">
    <property type="entry name" value="Vaccinia Virus protein VP39"/>
    <property type="match status" value="1"/>
</dbReference>
<organism evidence="2 3">
    <name type="scientific">Candidatus Abyssobacteria bacterium SURF_17</name>
    <dbReference type="NCBI Taxonomy" id="2093361"/>
    <lineage>
        <taxon>Bacteria</taxon>
        <taxon>Pseudomonadati</taxon>
        <taxon>Candidatus Hydrogenedentota</taxon>
        <taxon>Candidatus Abyssobacteria</taxon>
    </lineage>
</organism>
<dbReference type="SUPFAM" id="SSF53335">
    <property type="entry name" value="S-adenosyl-L-methionine-dependent methyltransferases"/>
    <property type="match status" value="1"/>
</dbReference>
<dbReference type="InterPro" id="IPR013216">
    <property type="entry name" value="Methyltransf_11"/>
</dbReference>
<evidence type="ECO:0000313" key="3">
    <source>
        <dbReference type="Proteomes" id="UP000285961"/>
    </source>
</evidence>
<evidence type="ECO:0000313" key="2">
    <source>
        <dbReference type="EMBL" id="RJP65653.1"/>
    </source>
</evidence>
<dbReference type="GO" id="GO:0032259">
    <property type="term" value="P:methylation"/>
    <property type="evidence" value="ECO:0007669"/>
    <property type="project" value="UniProtKB-KW"/>
</dbReference>
<name>A0A419EQV0_9BACT</name>
<protein>
    <submittedName>
        <fullName evidence="2">Methyltransferase domain-containing protein</fullName>
    </submittedName>
</protein>
<feature type="domain" description="Methyltransferase type 11" evidence="1">
    <location>
        <begin position="58"/>
        <end position="104"/>
    </location>
</feature>
<keyword evidence="2" id="KW-0808">Transferase</keyword>
<dbReference type="AlphaFoldDB" id="A0A419EQV0"/>
<accession>A0A419EQV0</accession>
<sequence length="221" mass="25832">MGRTRGACRCRRDFFPVTAVNEEERQRDMKLNLGCGKKTRAGYVNVDIVPCNGVNVLVDLNHTPFPFKEDTFDEVICDHVLAHLHSFHKTIMEIVRITKQGGRVHVYASYFPSTKWFGDPDHKIPFGWRTFDGYTKIVGKPKFYEKWKLEHATNYGAGFPFIVEKRWFVFSNFRIIKWIGHIINLFPAIYDAFFCHWLPANEVCFVLRVDKERLDVGPIEL</sequence>
<dbReference type="Proteomes" id="UP000285961">
    <property type="component" value="Unassembled WGS sequence"/>
</dbReference>
<dbReference type="GO" id="GO:0008757">
    <property type="term" value="F:S-adenosylmethionine-dependent methyltransferase activity"/>
    <property type="evidence" value="ECO:0007669"/>
    <property type="project" value="InterPro"/>
</dbReference>
<gene>
    <name evidence="2" type="ORF">C4532_17320</name>
</gene>